<keyword evidence="1" id="KW-0472">Membrane</keyword>
<dbReference type="InterPro" id="IPR012902">
    <property type="entry name" value="N_methyl_site"/>
</dbReference>
<name>A0A7Z0EHV8_9MICO</name>
<gene>
    <name evidence="2" type="ORF">HNR05_003326</name>
</gene>
<keyword evidence="3" id="KW-1185">Reference proteome</keyword>
<evidence type="ECO:0000256" key="1">
    <source>
        <dbReference type="SAM" id="Phobius"/>
    </source>
</evidence>
<dbReference type="EMBL" id="JACCFM010000001">
    <property type="protein sequence ID" value="NYJ21535.1"/>
    <property type="molecule type" value="Genomic_DNA"/>
</dbReference>
<keyword evidence="1" id="KW-0812">Transmembrane</keyword>
<dbReference type="GO" id="GO:0030246">
    <property type="term" value="F:carbohydrate binding"/>
    <property type="evidence" value="ECO:0007669"/>
    <property type="project" value="InterPro"/>
</dbReference>
<reference evidence="2 3" key="1">
    <citation type="submission" date="2020-07" db="EMBL/GenBank/DDBJ databases">
        <title>Sequencing the genomes of 1000 actinobacteria strains.</title>
        <authorList>
            <person name="Klenk H.-P."/>
        </authorList>
    </citation>
    <scope>NUCLEOTIDE SEQUENCE [LARGE SCALE GENOMIC DNA]</scope>
    <source>
        <strain evidence="2 3">LI1</strain>
    </source>
</reference>
<keyword evidence="1" id="KW-1133">Transmembrane helix</keyword>
<feature type="transmembrane region" description="Helical" evidence="1">
    <location>
        <begin position="20"/>
        <end position="45"/>
    </location>
</feature>
<accession>A0A7Z0EHV8</accession>
<sequence>MKSTRARLDVTSAREAGLSLVEVIVAMMVFAILSIGVIFSLMTMLTQTVDSRAREVAANLAAQEIDSARSASDLFALLDADLAPVTVNGQTFAVHRSTQWVSDPTQDVACGAAKGALQYKRVNVTVRWSGMRGDTPVRADTLLAPKSRISDETQGVILVSVSNELGEGVEGVTITISPSITPAPSATDAQGCSYLLKVPPAAYTITVKKPGYVDNMQKVAPSTPLTIAAGASLSAKFTMDKLLPLNLAYASEFAAVGVKIPTKMSTSLLHSTDVPLDSVAPAAALSRSVSLYPFRDGYAAVAGNYLAKNDVTPGCLSPNPVEWPAGADETGLPIAAQAPQAIVPAVGATAQVPMGVVAVARSGTETVVTAVSVAAPAGTADPGCAQLTMTYTFGAVLAATPVTLALPFGSWQLYYGATANAAKKVPQANMTVTSPSKLTAGIVTLDPRKRVP</sequence>
<protein>
    <submittedName>
        <fullName evidence="2">Type II secretory pathway pseudopilin PulG</fullName>
    </submittedName>
</protein>
<comment type="caution">
    <text evidence="2">The sequence shown here is derived from an EMBL/GenBank/DDBJ whole genome shotgun (WGS) entry which is preliminary data.</text>
</comment>
<proteinExistence type="predicted"/>
<dbReference type="RefSeq" id="WP_179580118.1">
    <property type="nucleotide sequence ID" value="NZ_JACCFM010000001.1"/>
</dbReference>
<organism evidence="2 3">
    <name type="scientific">Glaciibacter psychrotolerans</name>
    <dbReference type="NCBI Taxonomy" id="670054"/>
    <lineage>
        <taxon>Bacteria</taxon>
        <taxon>Bacillati</taxon>
        <taxon>Actinomycetota</taxon>
        <taxon>Actinomycetes</taxon>
        <taxon>Micrococcales</taxon>
        <taxon>Microbacteriaceae</taxon>
        <taxon>Glaciibacter</taxon>
    </lineage>
</organism>
<dbReference type="Pfam" id="PF07963">
    <property type="entry name" value="N_methyl"/>
    <property type="match status" value="1"/>
</dbReference>
<dbReference type="InterPro" id="IPR013784">
    <property type="entry name" value="Carb-bd-like_fold"/>
</dbReference>
<dbReference type="PROSITE" id="PS00409">
    <property type="entry name" value="PROKAR_NTER_METHYL"/>
    <property type="match status" value="1"/>
</dbReference>
<dbReference type="Gene3D" id="2.60.40.1120">
    <property type="entry name" value="Carboxypeptidase-like, regulatory domain"/>
    <property type="match status" value="1"/>
</dbReference>
<dbReference type="AlphaFoldDB" id="A0A7Z0EHV8"/>
<dbReference type="Proteomes" id="UP000537260">
    <property type="component" value="Unassembled WGS sequence"/>
</dbReference>
<dbReference type="SUPFAM" id="SSF49452">
    <property type="entry name" value="Starch-binding domain-like"/>
    <property type="match status" value="1"/>
</dbReference>
<evidence type="ECO:0000313" key="3">
    <source>
        <dbReference type="Proteomes" id="UP000537260"/>
    </source>
</evidence>
<evidence type="ECO:0000313" key="2">
    <source>
        <dbReference type="EMBL" id="NYJ21535.1"/>
    </source>
</evidence>